<evidence type="ECO:0000256" key="2">
    <source>
        <dbReference type="ARBA" id="ARBA00023287"/>
    </source>
</evidence>
<evidence type="ECO:0000313" key="4">
    <source>
        <dbReference type="EMBL" id="KRK38733.1"/>
    </source>
</evidence>
<evidence type="ECO:0008006" key="6">
    <source>
        <dbReference type="Google" id="ProtNLM"/>
    </source>
</evidence>
<dbReference type="Pfam" id="PF07963">
    <property type="entry name" value="N_methyl"/>
    <property type="match status" value="1"/>
</dbReference>
<dbReference type="Proteomes" id="UP000050909">
    <property type="component" value="Unassembled WGS sequence"/>
</dbReference>
<dbReference type="InterPro" id="IPR045584">
    <property type="entry name" value="Pilin-like"/>
</dbReference>
<reference evidence="4 5" key="1">
    <citation type="journal article" date="2015" name="Genome Announc.">
        <title>Expanding the biotechnology potential of lactobacilli through comparative genomics of 213 strains and associated genera.</title>
        <authorList>
            <person name="Sun Z."/>
            <person name="Harris H.M."/>
            <person name="McCann A."/>
            <person name="Guo C."/>
            <person name="Argimon S."/>
            <person name="Zhang W."/>
            <person name="Yang X."/>
            <person name="Jeffery I.B."/>
            <person name="Cooney J.C."/>
            <person name="Kagawa T.F."/>
            <person name="Liu W."/>
            <person name="Song Y."/>
            <person name="Salvetti E."/>
            <person name="Wrobel A."/>
            <person name="Rasinkangas P."/>
            <person name="Parkhill J."/>
            <person name="Rea M.C."/>
            <person name="O'Sullivan O."/>
            <person name="Ritari J."/>
            <person name="Douillard F.P."/>
            <person name="Paul Ross R."/>
            <person name="Yang R."/>
            <person name="Briner A.E."/>
            <person name="Felis G.E."/>
            <person name="de Vos W.M."/>
            <person name="Barrangou R."/>
            <person name="Klaenhammer T.R."/>
            <person name="Caufield P.W."/>
            <person name="Cui Y."/>
            <person name="Zhang H."/>
            <person name="O'Toole P.W."/>
        </authorList>
    </citation>
    <scope>NUCLEOTIDE SEQUENCE [LARGE SCALE GENOMIC DNA]</scope>
    <source>
        <strain evidence="4 5">DSM 20534</strain>
    </source>
</reference>
<proteinExistence type="predicted"/>
<organism evidence="4 5">
    <name type="scientific">Amylolactobacillus amylotrophicus DSM 20534</name>
    <dbReference type="NCBI Taxonomy" id="1423722"/>
    <lineage>
        <taxon>Bacteria</taxon>
        <taxon>Bacillati</taxon>
        <taxon>Bacillota</taxon>
        <taxon>Bacilli</taxon>
        <taxon>Lactobacillales</taxon>
        <taxon>Lactobacillaceae</taxon>
        <taxon>Amylolactobacillus</taxon>
    </lineage>
</organism>
<dbReference type="NCBIfam" id="TIGR02532">
    <property type="entry name" value="IV_pilin_GFxxxE"/>
    <property type="match status" value="1"/>
</dbReference>
<keyword evidence="2" id="KW-0178">Competence</keyword>
<keyword evidence="3" id="KW-1133">Transmembrane helix</keyword>
<keyword evidence="3" id="KW-0472">Membrane</keyword>
<dbReference type="PROSITE" id="PS00409">
    <property type="entry name" value="PROKAR_NTER_METHYL"/>
    <property type="match status" value="1"/>
</dbReference>
<keyword evidence="5" id="KW-1185">Reference proteome</keyword>
<accession>A0A0R1GWK2</accession>
<dbReference type="Gene3D" id="3.30.700.10">
    <property type="entry name" value="Glycoprotein, Type 4 Pilin"/>
    <property type="match status" value="1"/>
</dbReference>
<dbReference type="RefSeq" id="WP_056945999.1">
    <property type="nucleotide sequence ID" value="NZ_AZCV01000001.1"/>
</dbReference>
<protein>
    <recommendedName>
        <fullName evidence="6">Competence protein ComGC</fullName>
    </recommendedName>
</protein>
<dbReference type="GO" id="GO:0009986">
    <property type="term" value="C:cell surface"/>
    <property type="evidence" value="ECO:0007669"/>
    <property type="project" value="UniProtKB-SubCell"/>
</dbReference>
<dbReference type="GO" id="GO:0030420">
    <property type="term" value="P:establishment of competence for transformation"/>
    <property type="evidence" value="ECO:0007669"/>
    <property type="project" value="UniProtKB-KW"/>
</dbReference>
<dbReference type="EMBL" id="AZCV01000001">
    <property type="protein sequence ID" value="KRK38733.1"/>
    <property type="molecule type" value="Genomic_DNA"/>
</dbReference>
<comment type="caution">
    <text evidence="4">The sequence shown here is derived from an EMBL/GenBank/DDBJ whole genome shotgun (WGS) entry which is preliminary data.</text>
</comment>
<dbReference type="InterPro" id="IPR012902">
    <property type="entry name" value="N_methyl_site"/>
</dbReference>
<sequence length="111" mass="12334">MRKIEWNNLGKSKRVGGFTLIEMVIVVLIIAMLTVLILPNAAKQKGIAEQKTDTAFIQTIQSQIDIVDTESERISFAALKENKHITNEQYNKLQDGYVLNADGTVAKKGDS</sequence>
<dbReference type="SUPFAM" id="SSF54523">
    <property type="entry name" value="Pili subunits"/>
    <property type="match status" value="1"/>
</dbReference>
<evidence type="ECO:0000256" key="1">
    <source>
        <dbReference type="ARBA" id="ARBA00004241"/>
    </source>
</evidence>
<evidence type="ECO:0000313" key="5">
    <source>
        <dbReference type="Proteomes" id="UP000050909"/>
    </source>
</evidence>
<name>A0A0R1GWK2_9LACO</name>
<keyword evidence="3" id="KW-0812">Transmembrane</keyword>
<evidence type="ECO:0000256" key="3">
    <source>
        <dbReference type="SAM" id="Phobius"/>
    </source>
</evidence>
<comment type="subcellular location">
    <subcellularLocation>
        <location evidence="1">Cell surface</location>
    </subcellularLocation>
</comment>
<dbReference type="AlphaFoldDB" id="A0A0R1GWK2"/>
<feature type="transmembrane region" description="Helical" evidence="3">
    <location>
        <begin position="15"/>
        <end position="38"/>
    </location>
</feature>
<gene>
    <name evidence="4" type="ORF">FC62_GL000423</name>
</gene>